<dbReference type="GO" id="GO:0005615">
    <property type="term" value="C:extracellular space"/>
    <property type="evidence" value="ECO:0007669"/>
    <property type="project" value="TreeGrafter"/>
</dbReference>
<dbReference type="PANTHER" id="PTHR10083:SF374">
    <property type="entry name" value="BPTI_KUNITZ INHIBITOR DOMAIN-CONTAINING PROTEIN"/>
    <property type="match status" value="1"/>
</dbReference>
<evidence type="ECO:0000313" key="6">
    <source>
        <dbReference type="Proteomes" id="UP000663879"/>
    </source>
</evidence>
<reference evidence="5" key="1">
    <citation type="submission" date="2021-02" db="EMBL/GenBank/DDBJ databases">
        <authorList>
            <person name="Nowell W R."/>
        </authorList>
    </citation>
    <scope>NUCLEOTIDE SEQUENCE</scope>
    <source>
        <strain evidence="5">Ploen Becks lab</strain>
    </source>
</reference>
<feature type="signal peptide" evidence="2">
    <location>
        <begin position="1"/>
        <end position="17"/>
    </location>
</feature>
<dbReference type="PANTHER" id="PTHR10083">
    <property type="entry name" value="KUNITZ-TYPE PROTEASE INHIBITOR-RELATED"/>
    <property type="match status" value="1"/>
</dbReference>
<protein>
    <submittedName>
        <fullName evidence="5">Uncharacterized protein</fullName>
    </submittedName>
</protein>
<evidence type="ECO:0000256" key="2">
    <source>
        <dbReference type="SAM" id="SignalP"/>
    </source>
</evidence>
<dbReference type="Gene3D" id="4.10.410.10">
    <property type="entry name" value="Pancreatic trypsin inhibitor Kunitz domain"/>
    <property type="match status" value="8"/>
</dbReference>
<evidence type="ECO:0000259" key="4">
    <source>
        <dbReference type="PROSITE" id="PS51390"/>
    </source>
</evidence>
<comment type="caution">
    <text evidence="5">The sequence shown here is derived from an EMBL/GenBank/DDBJ whole genome shotgun (WGS) entry which is preliminary data.</text>
</comment>
<dbReference type="CDD" id="cd00199">
    <property type="entry name" value="WAP"/>
    <property type="match status" value="1"/>
</dbReference>
<name>A0A813WIN6_9BILA</name>
<dbReference type="InterPro" id="IPR036645">
    <property type="entry name" value="Elafin-like_sf"/>
</dbReference>
<dbReference type="SMART" id="SM00217">
    <property type="entry name" value="WAP"/>
    <property type="match status" value="2"/>
</dbReference>
<feature type="domain" description="BPTI/Kunitz inhibitor" evidence="3">
    <location>
        <begin position="271"/>
        <end position="321"/>
    </location>
</feature>
<dbReference type="InterPro" id="IPR020901">
    <property type="entry name" value="Prtase_inh_Kunz-CS"/>
</dbReference>
<accession>A0A813WIN6</accession>
<dbReference type="InterPro" id="IPR002223">
    <property type="entry name" value="Kunitz_BPTI"/>
</dbReference>
<dbReference type="Gene3D" id="4.10.75.10">
    <property type="entry name" value="Elafin-like"/>
    <property type="match status" value="2"/>
</dbReference>
<dbReference type="Pfam" id="PF00095">
    <property type="entry name" value="WAP"/>
    <property type="match status" value="2"/>
</dbReference>
<evidence type="ECO:0000259" key="3">
    <source>
        <dbReference type="PROSITE" id="PS50279"/>
    </source>
</evidence>
<feature type="domain" description="BPTI/Kunitz inhibitor" evidence="3">
    <location>
        <begin position="397"/>
        <end position="447"/>
    </location>
</feature>
<dbReference type="PRINTS" id="PR00003">
    <property type="entry name" value="4DISULPHCORE"/>
</dbReference>
<sequence length="680" mass="76600">MKVLILILVTLFLSSNASDPCKESQCPTDTICQVRNDITCKSTDCESKKSTVCVSINKRGKCPIPEALEEVDRNMCQNDTECKGNFKCCSTVGHMTCAKPCPQMLCRCADNTTVNEIISSNGCPICSCLKQTGQEKTDACSLPKEVGPCKAIKLRYYYDSESQKCLPFNYGGCQGNQNNFLTHEFCARKCITKTVEIKPQVDVCKLDMEIGPCRGLIKRFYFNKTSQKCEEFNYGGCKGNKNNFLSLHECRSGCELGASNSQNELTTEELCSKPKETGPCRGLFTRYYFNKQNKQCEEFFYGGCKGNENNFLSKSECQNKCDSKSSEKKLETKRVNVCELNAEPGICRGYMEKFFYNKDTKKCEKFIYGGCGGNENKFNTIEECEAKCQTTNEVNKCKLEPEAGPCRASLKKYYFNSTTLTCEEFVYGGCLGNDNKFETREECLKSCSEDQIEGKREDACLLDKLPGPCRGYFPRYYFNKLNKKCEKFVYGGCKGNRNNFQSEEECQSNCQTKHQETVTSDKCKLERDSGPCQAYMPRYYYDSNSKSCEKFIYGGCLGNENNFEHKSECLKECAKESRCYQQVEVGPCYAAMRRFHYNSTSNQCEQFIYGGCQGNENNFETVEECNSSCLIKPSAKSGSCPSTKNQIGGICVERCSDDSECEGNLKCCSNGCGHVCRQPI</sequence>
<gene>
    <name evidence="5" type="ORF">OXX778_LOCUS8965</name>
</gene>
<feature type="domain" description="BPTI/Kunitz inhibitor" evidence="3">
    <location>
        <begin position="460"/>
        <end position="510"/>
    </location>
</feature>
<keyword evidence="1" id="KW-1015">Disulfide bond</keyword>
<evidence type="ECO:0000256" key="1">
    <source>
        <dbReference type="ARBA" id="ARBA00023157"/>
    </source>
</evidence>
<feature type="chain" id="PRO_5032639496" evidence="2">
    <location>
        <begin position="18"/>
        <end position="680"/>
    </location>
</feature>
<dbReference type="CDD" id="cd00109">
    <property type="entry name" value="Kunitz-type"/>
    <property type="match status" value="6"/>
</dbReference>
<dbReference type="InterPro" id="IPR050098">
    <property type="entry name" value="TFPI/VKTCI-like"/>
</dbReference>
<dbReference type="SMART" id="SM00131">
    <property type="entry name" value="KU"/>
    <property type="match status" value="8"/>
</dbReference>
<dbReference type="FunFam" id="4.10.410.10:FF:000006">
    <property type="entry name" value="Serine peptidase inhibitor, Kunitz type 1"/>
    <property type="match status" value="1"/>
</dbReference>
<dbReference type="Pfam" id="PF00014">
    <property type="entry name" value="Kunitz_BPTI"/>
    <property type="match status" value="8"/>
</dbReference>
<dbReference type="EMBL" id="CAJNOC010001283">
    <property type="protein sequence ID" value="CAF0851289.1"/>
    <property type="molecule type" value="Genomic_DNA"/>
</dbReference>
<dbReference type="OrthoDB" id="5950222at2759"/>
<feature type="domain" description="BPTI/Kunitz inhibitor" evidence="3">
    <location>
        <begin position="579"/>
        <end position="629"/>
    </location>
</feature>
<dbReference type="FunFam" id="4.10.410.10:FF:000020">
    <property type="entry name" value="Collagen, type VI, alpha 3"/>
    <property type="match status" value="1"/>
</dbReference>
<feature type="domain" description="WAP" evidence="4">
    <location>
        <begin position="633"/>
        <end position="680"/>
    </location>
</feature>
<keyword evidence="2" id="KW-0732">Signal</keyword>
<feature type="domain" description="BPTI/Kunitz inhibitor" evidence="3">
    <location>
        <begin position="523"/>
        <end position="573"/>
    </location>
</feature>
<dbReference type="Proteomes" id="UP000663879">
    <property type="component" value="Unassembled WGS sequence"/>
</dbReference>
<dbReference type="SUPFAM" id="SSF57256">
    <property type="entry name" value="Elafin-like"/>
    <property type="match status" value="2"/>
</dbReference>
<dbReference type="FunFam" id="4.10.410.10:FF:000004">
    <property type="entry name" value="Tissue factor pathway inhibitor"/>
    <property type="match status" value="6"/>
</dbReference>
<feature type="domain" description="BPTI/Kunitz inhibitor" evidence="3">
    <location>
        <begin position="204"/>
        <end position="254"/>
    </location>
</feature>
<feature type="domain" description="BPTI/Kunitz inhibitor" evidence="3">
    <location>
        <begin position="140"/>
        <end position="190"/>
    </location>
</feature>
<dbReference type="FunFam" id="4.10.75.10:FF:000001">
    <property type="entry name" value="Anosmin 1"/>
    <property type="match status" value="1"/>
</dbReference>
<organism evidence="5 6">
    <name type="scientific">Brachionus calyciflorus</name>
    <dbReference type="NCBI Taxonomy" id="104777"/>
    <lineage>
        <taxon>Eukaryota</taxon>
        <taxon>Metazoa</taxon>
        <taxon>Spiralia</taxon>
        <taxon>Gnathifera</taxon>
        <taxon>Rotifera</taxon>
        <taxon>Eurotatoria</taxon>
        <taxon>Monogononta</taxon>
        <taxon>Pseudotrocha</taxon>
        <taxon>Ploima</taxon>
        <taxon>Brachionidae</taxon>
        <taxon>Brachionus</taxon>
    </lineage>
</organism>
<evidence type="ECO:0000313" key="5">
    <source>
        <dbReference type="EMBL" id="CAF0851289.1"/>
    </source>
</evidence>
<dbReference type="InterPro" id="IPR008197">
    <property type="entry name" value="WAP_dom"/>
</dbReference>
<dbReference type="PROSITE" id="PS50279">
    <property type="entry name" value="BPTI_KUNITZ_2"/>
    <property type="match status" value="8"/>
</dbReference>
<dbReference type="PROSITE" id="PS51390">
    <property type="entry name" value="WAP"/>
    <property type="match status" value="2"/>
</dbReference>
<dbReference type="PROSITE" id="PS00280">
    <property type="entry name" value="BPTI_KUNITZ_1"/>
    <property type="match status" value="4"/>
</dbReference>
<keyword evidence="6" id="KW-1185">Reference proteome</keyword>
<feature type="domain" description="BPTI/Kunitz inhibitor" evidence="3">
    <location>
        <begin position="338"/>
        <end position="388"/>
    </location>
</feature>
<dbReference type="AlphaFoldDB" id="A0A813WIN6"/>
<feature type="domain" description="WAP" evidence="4">
    <location>
        <begin position="55"/>
        <end position="101"/>
    </location>
</feature>
<dbReference type="PRINTS" id="PR00759">
    <property type="entry name" value="BASICPTASE"/>
</dbReference>
<dbReference type="SUPFAM" id="SSF57362">
    <property type="entry name" value="BPTI-like"/>
    <property type="match status" value="8"/>
</dbReference>
<dbReference type="InterPro" id="IPR036880">
    <property type="entry name" value="Kunitz_BPTI_sf"/>
</dbReference>
<proteinExistence type="predicted"/>
<dbReference type="GO" id="GO:0004867">
    <property type="term" value="F:serine-type endopeptidase inhibitor activity"/>
    <property type="evidence" value="ECO:0007669"/>
    <property type="project" value="InterPro"/>
</dbReference>